<evidence type="ECO:0000256" key="1">
    <source>
        <dbReference type="SAM" id="MobiDB-lite"/>
    </source>
</evidence>
<evidence type="ECO:0000256" key="2">
    <source>
        <dbReference type="SAM" id="SignalP"/>
    </source>
</evidence>
<keyword evidence="2" id="KW-0732">Signal</keyword>
<organism evidence="3 4">
    <name type="scientific">Henosepilachna vigintioctopunctata</name>
    <dbReference type="NCBI Taxonomy" id="420089"/>
    <lineage>
        <taxon>Eukaryota</taxon>
        <taxon>Metazoa</taxon>
        <taxon>Ecdysozoa</taxon>
        <taxon>Arthropoda</taxon>
        <taxon>Hexapoda</taxon>
        <taxon>Insecta</taxon>
        <taxon>Pterygota</taxon>
        <taxon>Neoptera</taxon>
        <taxon>Endopterygota</taxon>
        <taxon>Coleoptera</taxon>
        <taxon>Polyphaga</taxon>
        <taxon>Cucujiformia</taxon>
        <taxon>Coccinelloidea</taxon>
        <taxon>Coccinellidae</taxon>
        <taxon>Epilachninae</taxon>
        <taxon>Epilachnini</taxon>
        <taxon>Henosepilachna</taxon>
    </lineage>
</organism>
<dbReference type="Proteomes" id="UP001431783">
    <property type="component" value="Unassembled WGS sequence"/>
</dbReference>
<feature type="chain" id="PRO_5043833701" evidence="2">
    <location>
        <begin position="23"/>
        <end position="283"/>
    </location>
</feature>
<name>A0AAW1TL70_9CUCU</name>
<feature type="compositionally biased region" description="Basic and acidic residues" evidence="1">
    <location>
        <begin position="225"/>
        <end position="238"/>
    </location>
</feature>
<comment type="caution">
    <text evidence="3">The sequence shown here is derived from an EMBL/GenBank/DDBJ whole genome shotgun (WGS) entry which is preliminary data.</text>
</comment>
<feature type="region of interest" description="Disordered" evidence="1">
    <location>
        <begin position="222"/>
        <end position="259"/>
    </location>
</feature>
<proteinExistence type="predicted"/>
<reference evidence="3 4" key="1">
    <citation type="submission" date="2023-03" db="EMBL/GenBank/DDBJ databases">
        <title>Genome insight into feeding habits of ladybird beetles.</title>
        <authorList>
            <person name="Li H.-S."/>
            <person name="Huang Y.-H."/>
            <person name="Pang H."/>
        </authorList>
    </citation>
    <scope>NUCLEOTIDE SEQUENCE [LARGE SCALE GENOMIC DNA]</scope>
    <source>
        <strain evidence="3">SYSU_2023b</strain>
        <tissue evidence="3">Whole body</tissue>
    </source>
</reference>
<dbReference type="EMBL" id="JARQZJ010000009">
    <property type="protein sequence ID" value="KAK9872096.1"/>
    <property type="molecule type" value="Genomic_DNA"/>
</dbReference>
<evidence type="ECO:0000313" key="4">
    <source>
        <dbReference type="Proteomes" id="UP001431783"/>
    </source>
</evidence>
<dbReference type="AlphaFoldDB" id="A0AAW1TL70"/>
<gene>
    <name evidence="3" type="ORF">WA026_016141</name>
</gene>
<protein>
    <submittedName>
        <fullName evidence="3">Uncharacterized protein</fullName>
    </submittedName>
</protein>
<keyword evidence="4" id="KW-1185">Reference proteome</keyword>
<accession>A0AAW1TL70</accession>
<sequence length="283" mass="31649">MKDMKFIVSTFFLLTFLKASVAVQDDTNHNQVHNVGPTVKIQSQEYYQQRPIEPQYVTQPYVPVPIHLIQRSVFSQQPQAALIVIKAYPIQLTPAQSANLHQGNIQSIIQNMLPYNSAPRIPIYATAQPTQARSVLLPVQQKTNSVNYATTPSPPSSNIYYAPSATNKQGDNYLNQLAQMVALQYSKTPSYKAPAIITGLENFSTDQQDQIKNYLKNYISSRSQDSGEQKNVPEHREGVNAGVAADGKYSSKIPADSYTQQTEWVPTIQKVLQNEKTTSDKSR</sequence>
<feature type="signal peptide" evidence="2">
    <location>
        <begin position="1"/>
        <end position="22"/>
    </location>
</feature>
<evidence type="ECO:0000313" key="3">
    <source>
        <dbReference type="EMBL" id="KAK9872096.1"/>
    </source>
</evidence>